<dbReference type="EMBL" id="JAWQEG010004339">
    <property type="protein sequence ID" value="KAK3862059.1"/>
    <property type="molecule type" value="Genomic_DNA"/>
</dbReference>
<gene>
    <name evidence="1" type="ORF">Pcinc_032044</name>
</gene>
<name>A0AAE1K246_PETCI</name>
<reference evidence="1" key="1">
    <citation type="submission" date="2023-10" db="EMBL/GenBank/DDBJ databases">
        <title>Genome assemblies of two species of porcelain crab, Petrolisthes cinctipes and Petrolisthes manimaculis (Anomura: Porcellanidae).</title>
        <authorList>
            <person name="Angst P."/>
        </authorList>
    </citation>
    <scope>NUCLEOTIDE SEQUENCE</scope>
    <source>
        <strain evidence="1">PB745_01</strain>
        <tissue evidence="1">Gill</tissue>
    </source>
</reference>
<keyword evidence="2" id="KW-1185">Reference proteome</keyword>
<sequence length="112" mass="12825">MLATAPWLAVGFHNNNTLRRRIDNQPTHHHVTKKGKCAKMQAGLATSEARFPSCGDRRHRLPVRYLPHSAVDTALNWRPALSSHEAPPTLRRHWLTQFEPASDWPARHPEKN</sequence>
<evidence type="ECO:0000313" key="2">
    <source>
        <dbReference type="Proteomes" id="UP001286313"/>
    </source>
</evidence>
<proteinExistence type="predicted"/>
<accession>A0AAE1K246</accession>
<evidence type="ECO:0000313" key="1">
    <source>
        <dbReference type="EMBL" id="KAK3862059.1"/>
    </source>
</evidence>
<protein>
    <submittedName>
        <fullName evidence="1">Uncharacterized protein</fullName>
    </submittedName>
</protein>
<organism evidence="1 2">
    <name type="scientific">Petrolisthes cinctipes</name>
    <name type="common">Flat porcelain crab</name>
    <dbReference type="NCBI Taxonomy" id="88211"/>
    <lineage>
        <taxon>Eukaryota</taxon>
        <taxon>Metazoa</taxon>
        <taxon>Ecdysozoa</taxon>
        <taxon>Arthropoda</taxon>
        <taxon>Crustacea</taxon>
        <taxon>Multicrustacea</taxon>
        <taxon>Malacostraca</taxon>
        <taxon>Eumalacostraca</taxon>
        <taxon>Eucarida</taxon>
        <taxon>Decapoda</taxon>
        <taxon>Pleocyemata</taxon>
        <taxon>Anomura</taxon>
        <taxon>Galatheoidea</taxon>
        <taxon>Porcellanidae</taxon>
        <taxon>Petrolisthes</taxon>
    </lineage>
</organism>
<dbReference type="Proteomes" id="UP001286313">
    <property type="component" value="Unassembled WGS sequence"/>
</dbReference>
<dbReference type="AlphaFoldDB" id="A0AAE1K246"/>
<comment type="caution">
    <text evidence="1">The sequence shown here is derived from an EMBL/GenBank/DDBJ whole genome shotgun (WGS) entry which is preliminary data.</text>
</comment>